<comment type="caution">
    <text evidence="2">The sequence shown here is derived from an EMBL/GenBank/DDBJ whole genome shotgun (WGS) entry which is preliminary data.</text>
</comment>
<feature type="region of interest" description="Disordered" evidence="1">
    <location>
        <begin position="47"/>
        <end position="125"/>
    </location>
</feature>
<proteinExistence type="predicted"/>
<reference evidence="2" key="1">
    <citation type="journal article" date="2022" name="bioRxiv">
        <title>Sequencing and chromosome-scale assembly of the giantPleurodeles waltlgenome.</title>
        <authorList>
            <person name="Brown T."/>
            <person name="Elewa A."/>
            <person name="Iarovenko S."/>
            <person name="Subramanian E."/>
            <person name="Araus A.J."/>
            <person name="Petzold A."/>
            <person name="Susuki M."/>
            <person name="Suzuki K.-i.T."/>
            <person name="Hayashi T."/>
            <person name="Toyoda A."/>
            <person name="Oliveira C."/>
            <person name="Osipova E."/>
            <person name="Leigh N.D."/>
            <person name="Simon A."/>
            <person name="Yun M.H."/>
        </authorList>
    </citation>
    <scope>NUCLEOTIDE SEQUENCE</scope>
    <source>
        <strain evidence="2">20211129_DDA</strain>
        <tissue evidence="2">Liver</tissue>
    </source>
</reference>
<name>A0AAV7NDF1_PLEWA</name>
<feature type="compositionally biased region" description="Low complexity" evidence="1">
    <location>
        <begin position="87"/>
        <end position="96"/>
    </location>
</feature>
<gene>
    <name evidence="2" type="ORF">NDU88_000677</name>
</gene>
<evidence type="ECO:0000256" key="1">
    <source>
        <dbReference type="SAM" id="MobiDB-lite"/>
    </source>
</evidence>
<keyword evidence="3" id="KW-1185">Reference proteome</keyword>
<dbReference type="AlphaFoldDB" id="A0AAV7NDF1"/>
<accession>A0AAV7NDF1</accession>
<protein>
    <submittedName>
        <fullName evidence="2">Uncharacterized protein</fullName>
    </submittedName>
</protein>
<dbReference type="Proteomes" id="UP001066276">
    <property type="component" value="Chromosome 8"/>
</dbReference>
<feature type="region of interest" description="Disordered" evidence="1">
    <location>
        <begin position="1"/>
        <end position="31"/>
    </location>
</feature>
<evidence type="ECO:0000313" key="3">
    <source>
        <dbReference type="Proteomes" id="UP001066276"/>
    </source>
</evidence>
<feature type="compositionally biased region" description="Basic and acidic residues" evidence="1">
    <location>
        <begin position="12"/>
        <end position="21"/>
    </location>
</feature>
<feature type="compositionally biased region" description="Basic and acidic residues" evidence="1">
    <location>
        <begin position="47"/>
        <end position="61"/>
    </location>
</feature>
<organism evidence="2 3">
    <name type="scientific">Pleurodeles waltl</name>
    <name type="common">Iberian ribbed newt</name>
    <dbReference type="NCBI Taxonomy" id="8319"/>
    <lineage>
        <taxon>Eukaryota</taxon>
        <taxon>Metazoa</taxon>
        <taxon>Chordata</taxon>
        <taxon>Craniata</taxon>
        <taxon>Vertebrata</taxon>
        <taxon>Euteleostomi</taxon>
        <taxon>Amphibia</taxon>
        <taxon>Batrachia</taxon>
        <taxon>Caudata</taxon>
        <taxon>Salamandroidea</taxon>
        <taxon>Salamandridae</taxon>
        <taxon>Pleurodelinae</taxon>
        <taxon>Pleurodeles</taxon>
    </lineage>
</organism>
<dbReference type="EMBL" id="JANPWB010000012">
    <property type="protein sequence ID" value="KAJ1112413.1"/>
    <property type="molecule type" value="Genomic_DNA"/>
</dbReference>
<sequence>MDRYSLRPRTSAPEKLKDYVRSGKGRTGRPLRRRRLVCLPCLRASDRAPGREWRGQPEGRSRVPGAPGLGLRTAPAPAAESERSQGAAAAAALVPPTGGGSRRRTGGGRVAAGPRSAAEGPPRADTGRQHFLCQIPDLPIQLLNRICAAVFCYNCYAKRQISSAGLNITVGLDDISLNFTYEL</sequence>
<evidence type="ECO:0000313" key="2">
    <source>
        <dbReference type="EMBL" id="KAJ1112413.1"/>
    </source>
</evidence>